<keyword evidence="1" id="KW-1133">Transmembrane helix</keyword>
<evidence type="ECO:0000313" key="3">
    <source>
        <dbReference type="Proteomes" id="UP000783742"/>
    </source>
</evidence>
<protein>
    <submittedName>
        <fullName evidence="2">Uncharacterized protein</fullName>
    </submittedName>
</protein>
<organism evidence="2 3">
    <name type="scientific">Peptoniphilus ovalis</name>
    <dbReference type="NCBI Taxonomy" id="2841503"/>
    <lineage>
        <taxon>Bacteria</taxon>
        <taxon>Bacillati</taxon>
        <taxon>Bacillota</taxon>
        <taxon>Tissierellia</taxon>
        <taxon>Tissierellales</taxon>
        <taxon>Peptoniphilaceae</taxon>
        <taxon>Peptoniphilus</taxon>
    </lineage>
</organism>
<name>A0ABS6FH75_9FIRM</name>
<dbReference type="Proteomes" id="UP000783742">
    <property type="component" value="Unassembled WGS sequence"/>
</dbReference>
<evidence type="ECO:0000256" key="1">
    <source>
        <dbReference type="SAM" id="Phobius"/>
    </source>
</evidence>
<sequence length="93" mass="10462">MRWIFRIILFPIRLLLSILIAFLTFILSLSAAILSIISFLIFMVALGSIFKGEYEIVIEALILAFLLSPFGLPKLGVYIIGFLELINTTIKSI</sequence>
<dbReference type="RefSeq" id="WP_216549154.1">
    <property type="nucleotide sequence ID" value="NZ_JAHLQO010000003.1"/>
</dbReference>
<dbReference type="EMBL" id="JAHLQO010000003">
    <property type="protein sequence ID" value="MBU5669326.1"/>
    <property type="molecule type" value="Genomic_DNA"/>
</dbReference>
<dbReference type="Pfam" id="PF18956">
    <property type="entry name" value="DUF5699"/>
    <property type="match status" value="1"/>
</dbReference>
<keyword evidence="3" id="KW-1185">Reference proteome</keyword>
<keyword evidence="1" id="KW-0812">Transmembrane</keyword>
<feature type="transmembrane region" description="Helical" evidence="1">
    <location>
        <begin position="7"/>
        <end position="26"/>
    </location>
</feature>
<gene>
    <name evidence="2" type="ORF">KQI68_05660</name>
</gene>
<feature type="transmembrane region" description="Helical" evidence="1">
    <location>
        <begin position="62"/>
        <end position="83"/>
    </location>
</feature>
<accession>A0ABS6FH75</accession>
<keyword evidence="1" id="KW-0472">Membrane</keyword>
<comment type="caution">
    <text evidence="2">The sequence shown here is derived from an EMBL/GenBank/DDBJ whole genome shotgun (WGS) entry which is preliminary data.</text>
</comment>
<proteinExistence type="predicted"/>
<dbReference type="InterPro" id="IPR043753">
    <property type="entry name" value="DUF5699"/>
</dbReference>
<evidence type="ECO:0000313" key="2">
    <source>
        <dbReference type="EMBL" id="MBU5669326.1"/>
    </source>
</evidence>
<reference evidence="2 3" key="1">
    <citation type="submission" date="2021-06" db="EMBL/GenBank/DDBJ databases">
        <authorList>
            <person name="Sun Q."/>
            <person name="Li D."/>
        </authorList>
    </citation>
    <scope>NUCLEOTIDE SEQUENCE [LARGE SCALE GENOMIC DNA]</scope>
    <source>
        <strain evidence="2 3">MSJ-1</strain>
    </source>
</reference>